<proteinExistence type="predicted"/>
<protein>
    <submittedName>
        <fullName evidence="3">Tape measure protein</fullName>
    </submittedName>
</protein>
<dbReference type="SUPFAM" id="SSF53955">
    <property type="entry name" value="Lysozyme-like"/>
    <property type="match status" value="1"/>
</dbReference>
<sequence>MSADYVVDQKVRWSFVDDVTSPLTRVKQMLTDASNLVNGSVSPTKVLEDAYKMLGTSGSESINKVVTDAKALQSQMTSIPKDTKLEVTANTSEALDRAKQLGTNIKELPKDTLVKVNATTEANKILDFKKDIGDVPTTHNTNLKVTDEVTEPIKRVNTATSEASKSGSRLKDVLTGTFVGSMISTGVMTLGSKIVESAKSGLELAEAGEQTTRAWSAMGVPKDQIKDLSNNMVELRNESGFAAGDIKNIQKQFYGFTGSAGLTENLTRGVTALAVASGKGSETADGLTGSFKRIESQGKLTSMAFARMTAQAPALPKQLASALNMSQDQLKKAVADGSISADQFTQAIAKIGAYSSQTFADFGKTGEGVMAQIKGGWMGVKSTLMQPLVDTKTSGLESVRNLLQSKDMTALAHSVGEGLSYMATQAANVISYIAAHQKDINGIIQDLTQIVVILAKSIWSTVSGIVKDIASAFGLVSDSAKKSGDPLKQIESALDAILKHKSAIQEFGKILVAAFAVKKITGFIIGFQDLQKAFEKTAAFSTAQKSIATFGDTLNSTGKIFPAFGSALKAVPFTIWITAISTIVIALVELYKHNAKFRNFVNGIIDSIKQFYKDVVKWLGDAISWVRKTFGPFFNEAVKAVQNVWKQIEPIVSVGMKVVSSAIQLGIDLIVDIWKIGWGLVSTYLKAVWAIMKPIVDLGMAVIKSVISGALKVIERSWRAVWDAIVSILKMAWAVMKPLVLSSMNAIADIIKLVSDIIHGRWNKVWGDIKAYYTDIWNGISGAIHGFMSTILDVISHVLDAINSVWRSMWSGLGDFFKGIWKGIKEAAQDGINGVLNVINAGVDAIDTVWKFFTGHETSIHHLKPVKFAQGGVVHTRLSMINDGAGQNWKELLQLPSGELKMSHQRNAVMPLPVGTRIYNGNETANIMHSAGVQHYADGGIVGDAIDWTKGKLSDIGSWIGDKADAVEKFMKDPLGNISKVLHKATDGLFKGAASFGDLATGTIDKLASVAVDKFKDMLSQTQQKIESENTNGPSGPAVDRWRSVIGQATDILHHAPLSGSQISHLLAQIATESGGDNNIVQKVWDVNMANGNPAQGLLQFIPKTFEQWAIGGHTNIKNGLDQIIAAIRRLDAMGTWNYIGQGHGWWTGGHPTTPQLAPIAEHGDEFVVNPRMGNAMQLINEAYERTMQEQPQLRDATTPSIAGLPVNTANTQSDESRSGISTKLLDTIIERLTEIRDKNDDTYLDGEKVTKTTERVSAGRYRMAEAQGQA</sequence>
<dbReference type="RefSeq" id="WP_178942775.1">
    <property type="nucleotide sequence ID" value="NZ_JAIWJG010000019.1"/>
</dbReference>
<evidence type="ECO:0000259" key="2">
    <source>
        <dbReference type="Pfam" id="PF20155"/>
    </source>
</evidence>
<evidence type="ECO:0000313" key="4">
    <source>
        <dbReference type="Proteomes" id="UP001152867"/>
    </source>
</evidence>
<feature type="compositionally biased region" description="Polar residues" evidence="1">
    <location>
        <begin position="1208"/>
        <end position="1219"/>
    </location>
</feature>
<dbReference type="Pfam" id="PF20155">
    <property type="entry name" value="TMP_3"/>
    <property type="match status" value="1"/>
</dbReference>
<organism evidence="3 4">
    <name type="scientific">Furfurilactobacillus milii</name>
    <dbReference type="NCBI Taxonomy" id="2888272"/>
    <lineage>
        <taxon>Bacteria</taxon>
        <taxon>Bacillati</taxon>
        <taxon>Bacillota</taxon>
        <taxon>Bacilli</taxon>
        <taxon>Lactobacillales</taxon>
        <taxon>Lactobacillaceae</taxon>
        <taxon>Furfurilactobacillus</taxon>
    </lineage>
</organism>
<name>A0ABT6DDH5_9LACO</name>
<dbReference type="EMBL" id="JANDJP010000019">
    <property type="protein sequence ID" value="MDF9914800.1"/>
    <property type="molecule type" value="Genomic_DNA"/>
</dbReference>
<reference evidence="3" key="1">
    <citation type="submission" date="2022-06" db="EMBL/GenBank/DDBJ databases">
        <title>Antifungal cultures and metabolites of lactic acid bacteria for use in dairy fermentations.</title>
        <authorList>
            <person name="Zhao Z."/>
            <person name="Gaenzle M."/>
        </authorList>
    </citation>
    <scope>NUCLEOTIDE SEQUENCE</scope>
    <source>
        <strain evidence="3">FUA3126</strain>
    </source>
</reference>
<dbReference type="NCBIfam" id="TIGR02675">
    <property type="entry name" value="tape_meas_nterm"/>
    <property type="match status" value="1"/>
</dbReference>
<feature type="region of interest" description="Disordered" evidence="1">
    <location>
        <begin position="1199"/>
        <end position="1219"/>
    </location>
</feature>
<comment type="caution">
    <text evidence="3">The sequence shown here is derived from an EMBL/GenBank/DDBJ whole genome shotgun (WGS) entry which is preliminary data.</text>
</comment>
<keyword evidence="4" id="KW-1185">Reference proteome</keyword>
<dbReference type="InterPro" id="IPR013491">
    <property type="entry name" value="Tape_meas_N"/>
</dbReference>
<evidence type="ECO:0000256" key="1">
    <source>
        <dbReference type="SAM" id="MobiDB-lite"/>
    </source>
</evidence>
<gene>
    <name evidence="3" type="ORF">NNA32_11170</name>
</gene>
<accession>A0ABT6DDH5</accession>
<dbReference type="Proteomes" id="UP001152867">
    <property type="component" value="Unassembled WGS sequence"/>
</dbReference>
<dbReference type="Gene3D" id="1.20.120.20">
    <property type="entry name" value="Apolipoprotein"/>
    <property type="match status" value="1"/>
</dbReference>
<evidence type="ECO:0000313" key="3">
    <source>
        <dbReference type="EMBL" id="MDF9914800.1"/>
    </source>
</evidence>
<dbReference type="CDD" id="cd13402">
    <property type="entry name" value="LT_TF-like"/>
    <property type="match status" value="1"/>
</dbReference>
<feature type="domain" description="Tape measure protein N-terminal" evidence="2">
    <location>
        <begin position="200"/>
        <end position="385"/>
    </location>
</feature>
<dbReference type="InterPro" id="IPR023346">
    <property type="entry name" value="Lysozyme-like_dom_sf"/>
</dbReference>